<sequence length="147" mass="17850">MKQIDIPFKDLSPISWFDKNLKQIKKGYEGENEIRNFLSTQGINFMQIDLMFNYNNNYYCAEVKTQEKYLSPPFDGHGLPMWQIKSRMELYKQKNIIPYLFIRCLSDNVIYYQDLRILMQTEYFETKGKKPRVIFNLKEFKKKRLCE</sequence>
<comment type="caution">
    <text evidence="1">The sequence shown here is derived from an EMBL/GenBank/DDBJ whole genome shotgun (WGS) entry which is preliminary data.</text>
</comment>
<evidence type="ECO:0000313" key="2">
    <source>
        <dbReference type="Proteomes" id="UP000263268"/>
    </source>
</evidence>
<protein>
    <recommendedName>
        <fullName evidence="3">Endonuclease</fullName>
    </recommendedName>
</protein>
<evidence type="ECO:0008006" key="3">
    <source>
        <dbReference type="Google" id="ProtNLM"/>
    </source>
</evidence>
<name>A0A3D6BVM8_9FLAO</name>
<accession>A0A3D6BVM8</accession>
<dbReference type="Proteomes" id="UP000263268">
    <property type="component" value="Unassembled WGS sequence"/>
</dbReference>
<dbReference type="AlphaFoldDB" id="A0A3D6BVM8"/>
<proteinExistence type="predicted"/>
<reference evidence="1 2" key="1">
    <citation type="journal article" date="2018" name="Nat. Biotechnol.">
        <title>A standardized bacterial taxonomy based on genome phylogeny substantially revises the tree of life.</title>
        <authorList>
            <person name="Parks D.H."/>
            <person name="Chuvochina M."/>
            <person name="Waite D.W."/>
            <person name="Rinke C."/>
            <person name="Skarshewski A."/>
            <person name="Chaumeil P.A."/>
            <person name="Hugenholtz P."/>
        </authorList>
    </citation>
    <scope>NUCLEOTIDE SEQUENCE [LARGE SCALE GENOMIC DNA]</scope>
    <source>
        <strain evidence="1">UBA10227</strain>
    </source>
</reference>
<gene>
    <name evidence="1" type="ORF">DHV22_17605</name>
</gene>
<evidence type="ECO:0000313" key="1">
    <source>
        <dbReference type="EMBL" id="HCY83280.1"/>
    </source>
</evidence>
<organism evidence="1 2">
    <name type="scientific">Xanthomarina gelatinilytica</name>
    <dbReference type="NCBI Taxonomy" id="1137281"/>
    <lineage>
        <taxon>Bacteria</taxon>
        <taxon>Pseudomonadati</taxon>
        <taxon>Bacteroidota</taxon>
        <taxon>Flavobacteriia</taxon>
        <taxon>Flavobacteriales</taxon>
        <taxon>Flavobacteriaceae</taxon>
        <taxon>Xanthomarina</taxon>
    </lineage>
</organism>
<dbReference type="EMBL" id="DPRK01000284">
    <property type="protein sequence ID" value="HCY83280.1"/>
    <property type="molecule type" value="Genomic_DNA"/>
</dbReference>